<proteinExistence type="predicted"/>
<dbReference type="Proteomes" id="UP001177260">
    <property type="component" value="Unassembled WGS sequence"/>
</dbReference>
<name>A0ACC3BF49_9EURO</name>
<sequence length="442" mass="47678">MCPLLLCITPNQTSFPPPAKHHADQSLKSILDKFRPDVKIFEDIYRKLHNSPELSGQEKETSELVANFLKKLGFEVHTHIGGYGVASVLRNGSGPTVLLRADMDALPIHEKTGVPYASHKTVKDKDGVTQPVMHACGHDFHVVGLLASAELLHAARQYWSGTLICIFQPAEEQLSGAQAMLDDGLYEKIPKPDVVLAQHVMRQRAGTVTVRPGRLLTAADAFDVRVYGRGGHGSAPHTCIDPIVIGAAIVTRLQTVVSREVIPGELAVVSCGSIQAGSTPNIIPSHLDLKIGVRTYDPKVRERVNAAIRRIIEAECEAGGAVQKPLIKCTHSAPATINDGEMVKALRGTFESYFEDNLVDDEPAAASEDFSLLATSVGAPYVMWTFGGVDPQTWDNAVAKGTVHELPSNHSPFFAPVIQPTVQVAVDAMSVGALTFLKKQTS</sequence>
<dbReference type="EMBL" id="JAOPJF010000004">
    <property type="protein sequence ID" value="KAK1149249.1"/>
    <property type="molecule type" value="Genomic_DNA"/>
</dbReference>
<protein>
    <submittedName>
        <fullName evidence="1">Uncharacterized protein</fullName>
    </submittedName>
</protein>
<accession>A0ACC3BF49</accession>
<organism evidence="1 2">
    <name type="scientific">Aspergillus melleus</name>
    <dbReference type="NCBI Taxonomy" id="138277"/>
    <lineage>
        <taxon>Eukaryota</taxon>
        <taxon>Fungi</taxon>
        <taxon>Dikarya</taxon>
        <taxon>Ascomycota</taxon>
        <taxon>Pezizomycotina</taxon>
        <taxon>Eurotiomycetes</taxon>
        <taxon>Eurotiomycetidae</taxon>
        <taxon>Eurotiales</taxon>
        <taxon>Aspergillaceae</taxon>
        <taxon>Aspergillus</taxon>
        <taxon>Aspergillus subgen. Circumdati</taxon>
    </lineage>
</organism>
<gene>
    <name evidence="1" type="ORF">N8T08_006470</name>
</gene>
<keyword evidence="2" id="KW-1185">Reference proteome</keyword>
<reference evidence="1 2" key="1">
    <citation type="journal article" date="2023" name="ACS Omega">
        <title>Identification of the Neoaspergillic Acid Biosynthesis Gene Cluster by Establishing an In Vitro CRISPR-Ribonucleoprotein Genetic System in Aspergillus melleus.</title>
        <authorList>
            <person name="Yuan B."/>
            <person name="Grau M.F."/>
            <person name="Murata R.M."/>
            <person name="Torok T."/>
            <person name="Venkateswaran K."/>
            <person name="Stajich J.E."/>
            <person name="Wang C.C.C."/>
        </authorList>
    </citation>
    <scope>NUCLEOTIDE SEQUENCE [LARGE SCALE GENOMIC DNA]</scope>
    <source>
        <strain evidence="1 2">IMV 1140</strain>
    </source>
</reference>
<comment type="caution">
    <text evidence="1">The sequence shown here is derived from an EMBL/GenBank/DDBJ whole genome shotgun (WGS) entry which is preliminary data.</text>
</comment>
<evidence type="ECO:0000313" key="2">
    <source>
        <dbReference type="Proteomes" id="UP001177260"/>
    </source>
</evidence>
<evidence type="ECO:0000313" key="1">
    <source>
        <dbReference type="EMBL" id="KAK1149249.1"/>
    </source>
</evidence>